<dbReference type="Pfam" id="PF02882">
    <property type="entry name" value="THF_DHG_CYH_C"/>
    <property type="match status" value="1"/>
</dbReference>
<dbReference type="GO" id="GO:0009086">
    <property type="term" value="P:methionine biosynthetic process"/>
    <property type="evidence" value="ECO:0007669"/>
    <property type="project" value="UniProtKB-KW"/>
</dbReference>
<feature type="binding site" evidence="12">
    <location>
        <begin position="165"/>
        <end position="167"/>
    </location>
    <ligand>
        <name>NADP(+)</name>
        <dbReference type="ChEBI" id="CHEBI:58349"/>
    </ligand>
</feature>
<comment type="subunit">
    <text evidence="2 12">Homodimer.</text>
</comment>
<dbReference type="InterPro" id="IPR000672">
    <property type="entry name" value="THF_DH/CycHdrlase"/>
</dbReference>
<comment type="pathway">
    <text evidence="1 12">One-carbon metabolism; tetrahydrofolate interconversion.</text>
</comment>
<dbReference type="CDD" id="cd01080">
    <property type="entry name" value="NAD_bind_m-THF_DH_Cyclohyd"/>
    <property type="match status" value="1"/>
</dbReference>
<feature type="domain" description="Tetrahydrofolate dehydrogenase/cyclohydrolase NAD(P)-binding" evidence="14">
    <location>
        <begin position="139"/>
        <end position="283"/>
    </location>
</feature>
<evidence type="ECO:0000259" key="13">
    <source>
        <dbReference type="Pfam" id="PF00763"/>
    </source>
</evidence>
<dbReference type="AlphaFoldDB" id="A0A845A220"/>
<dbReference type="Gene3D" id="3.40.50.10860">
    <property type="entry name" value="Leucine Dehydrogenase, chain A, domain 1"/>
    <property type="match status" value="1"/>
</dbReference>
<keyword evidence="6 12" id="KW-0378">Hydrolase</keyword>
<dbReference type="Proteomes" id="UP000460626">
    <property type="component" value="Unassembled WGS sequence"/>
</dbReference>
<reference evidence="15 16" key="1">
    <citation type="submission" date="2019-12" db="EMBL/GenBank/DDBJ databases">
        <title>Genomic-based taxomic classification of the family Erythrobacteraceae.</title>
        <authorList>
            <person name="Xu L."/>
        </authorList>
    </citation>
    <scope>NUCLEOTIDE SEQUENCE [LARGE SCALE GENOMIC DNA]</scope>
    <source>
        <strain evidence="15 16">RC4-10-4</strain>
    </source>
</reference>
<name>A0A845A220_9SPHN</name>
<dbReference type="EC" id="3.5.4.9" evidence="12"/>
<comment type="function">
    <text evidence="12">Catalyzes the oxidation of 5,10-methylenetetrahydrofolate to 5,10-methenyltetrahydrofolate and then the hydrolysis of 5,10-methenyltetrahydrofolate to 10-formyltetrahydrofolate.</text>
</comment>
<proteinExistence type="inferred from homology"/>
<comment type="caution">
    <text evidence="15">The sequence shown here is derived from an EMBL/GenBank/DDBJ whole genome shotgun (WGS) entry which is preliminary data.</text>
</comment>
<evidence type="ECO:0000256" key="1">
    <source>
        <dbReference type="ARBA" id="ARBA00004777"/>
    </source>
</evidence>
<comment type="catalytic activity">
    <reaction evidence="12">
        <text>(6R)-5,10-methenyltetrahydrofolate + H2O = (6R)-10-formyltetrahydrofolate + H(+)</text>
        <dbReference type="Rhea" id="RHEA:23700"/>
        <dbReference type="ChEBI" id="CHEBI:15377"/>
        <dbReference type="ChEBI" id="CHEBI:15378"/>
        <dbReference type="ChEBI" id="CHEBI:57455"/>
        <dbReference type="ChEBI" id="CHEBI:195366"/>
        <dbReference type="EC" id="3.5.4.9"/>
    </reaction>
</comment>
<keyword evidence="5 12" id="KW-0658">Purine biosynthesis</keyword>
<evidence type="ECO:0000256" key="12">
    <source>
        <dbReference type="HAMAP-Rule" id="MF_01576"/>
    </source>
</evidence>
<dbReference type="UniPathway" id="UPA00193"/>
<dbReference type="InterPro" id="IPR046346">
    <property type="entry name" value="Aminoacid_DH-like_N_sf"/>
</dbReference>
<evidence type="ECO:0000256" key="11">
    <source>
        <dbReference type="ARBA" id="ARBA00023268"/>
    </source>
</evidence>
<dbReference type="GO" id="GO:0004477">
    <property type="term" value="F:methenyltetrahydrofolate cyclohydrolase activity"/>
    <property type="evidence" value="ECO:0007669"/>
    <property type="project" value="UniProtKB-UniRule"/>
</dbReference>
<keyword evidence="16" id="KW-1185">Reference proteome</keyword>
<dbReference type="NCBIfam" id="NF010785">
    <property type="entry name" value="PRK14188.1"/>
    <property type="match status" value="1"/>
</dbReference>
<dbReference type="InterPro" id="IPR020867">
    <property type="entry name" value="THF_DH/CycHdrlase_CS"/>
</dbReference>
<accession>A0A845A220</accession>
<sequence>MAETIDGRAVARALDERTRAMVDSLVAEGNARPGLAVVLVGNDPASEVYVSHKTKACERLGLASFEHRLPAETSEADLLVLIADLNARVDVHGVLVQVPLPDHIDEARVLEAIDPAKDVDGFHPVNVGRISAGTGGIRPCTAAGVVMLIKAVEPELAGFDALVIGRSNIVGKPVATLLTQEGCTVTLAHSQTRDLPEKCRRADIVVAAVGRPELVRGDWVRDGAIVIDVGISRSENADGKGQLVGDVAFAEMQHARAVTPVPGGVGPMTIAVLLHNTVEAAKAFAGGKSAGMEQGQ</sequence>
<dbReference type="PANTHER" id="PTHR48099">
    <property type="entry name" value="C-1-TETRAHYDROFOLATE SYNTHASE, CYTOPLASMIC-RELATED"/>
    <property type="match status" value="1"/>
</dbReference>
<dbReference type="GO" id="GO:0005829">
    <property type="term" value="C:cytosol"/>
    <property type="evidence" value="ECO:0007669"/>
    <property type="project" value="TreeGrafter"/>
</dbReference>
<dbReference type="HAMAP" id="MF_01576">
    <property type="entry name" value="THF_DHG_CYH"/>
    <property type="match status" value="1"/>
</dbReference>
<evidence type="ECO:0000313" key="15">
    <source>
        <dbReference type="EMBL" id="MXO94185.1"/>
    </source>
</evidence>
<evidence type="ECO:0000256" key="10">
    <source>
        <dbReference type="ARBA" id="ARBA00023167"/>
    </source>
</evidence>
<dbReference type="OrthoDB" id="9803580at2"/>
<dbReference type="FunFam" id="3.40.50.10860:FF:000005">
    <property type="entry name" value="C-1-tetrahydrofolate synthase, cytoplasmic, putative"/>
    <property type="match status" value="1"/>
</dbReference>
<dbReference type="GO" id="GO:0004488">
    <property type="term" value="F:methylenetetrahydrofolate dehydrogenase (NADP+) activity"/>
    <property type="evidence" value="ECO:0007669"/>
    <property type="project" value="UniProtKB-UniRule"/>
</dbReference>
<evidence type="ECO:0000256" key="2">
    <source>
        <dbReference type="ARBA" id="ARBA00011738"/>
    </source>
</evidence>
<evidence type="ECO:0000256" key="3">
    <source>
        <dbReference type="ARBA" id="ARBA00022563"/>
    </source>
</evidence>
<evidence type="ECO:0000256" key="6">
    <source>
        <dbReference type="ARBA" id="ARBA00022801"/>
    </source>
</evidence>
<dbReference type="NCBIfam" id="NF010783">
    <property type="entry name" value="PRK14186.1"/>
    <property type="match status" value="1"/>
</dbReference>
<dbReference type="SUPFAM" id="SSF51735">
    <property type="entry name" value="NAD(P)-binding Rossmann-fold domains"/>
    <property type="match status" value="1"/>
</dbReference>
<dbReference type="GO" id="GO:0006164">
    <property type="term" value="P:purine nucleotide biosynthetic process"/>
    <property type="evidence" value="ECO:0007669"/>
    <property type="project" value="UniProtKB-KW"/>
</dbReference>
<dbReference type="PANTHER" id="PTHR48099:SF5">
    <property type="entry name" value="C-1-TETRAHYDROFOLATE SYNTHASE, CYTOPLASMIC"/>
    <property type="match status" value="1"/>
</dbReference>
<dbReference type="GO" id="GO:0035999">
    <property type="term" value="P:tetrahydrofolate interconversion"/>
    <property type="evidence" value="ECO:0007669"/>
    <property type="project" value="UniProtKB-UniRule"/>
</dbReference>
<keyword evidence="10 12" id="KW-0486">Methionine biosynthesis</keyword>
<dbReference type="PROSITE" id="PS00767">
    <property type="entry name" value="THF_DHG_CYH_2"/>
    <property type="match status" value="1"/>
</dbReference>
<organism evidence="15 16">
    <name type="scientific">Aurantiacibacter arachoides</name>
    <dbReference type="NCBI Taxonomy" id="1850444"/>
    <lineage>
        <taxon>Bacteria</taxon>
        <taxon>Pseudomonadati</taxon>
        <taxon>Pseudomonadota</taxon>
        <taxon>Alphaproteobacteria</taxon>
        <taxon>Sphingomonadales</taxon>
        <taxon>Erythrobacteraceae</taxon>
        <taxon>Aurantiacibacter</taxon>
    </lineage>
</organism>
<dbReference type="SUPFAM" id="SSF53223">
    <property type="entry name" value="Aminoacid dehydrogenase-like, N-terminal domain"/>
    <property type="match status" value="1"/>
</dbReference>
<dbReference type="InterPro" id="IPR036291">
    <property type="entry name" value="NAD(P)-bd_dom_sf"/>
</dbReference>
<keyword evidence="4 12" id="KW-0028">Amino-acid biosynthesis</keyword>
<dbReference type="InterPro" id="IPR020631">
    <property type="entry name" value="THF_DH/CycHdrlase_NAD-bd_dom"/>
</dbReference>
<dbReference type="Gene3D" id="3.40.50.720">
    <property type="entry name" value="NAD(P)-binding Rossmann-like Domain"/>
    <property type="match status" value="1"/>
</dbReference>
<keyword evidence="11 12" id="KW-0511">Multifunctional enzyme</keyword>
<dbReference type="GO" id="GO:0000105">
    <property type="term" value="P:L-histidine biosynthetic process"/>
    <property type="evidence" value="ECO:0007669"/>
    <property type="project" value="UniProtKB-KW"/>
</dbReference>
<keyword evidence="7 12" id="KW-0521">NADP</keyword>
<comment type="similarity">
    <text evidence="12">Belongs to the tetrahydrofolate dehydrogenase/cyclohydrolase family.</text>
</comment>
<dbReference type="InterPro" id="IPR020630">
    <property type="entry name" value="THF_DH/CycHdrlase_cat_dom"/>
</dbReference>
<evidence type="ECO:0000256" key="5">
    <source>
        <dbReference type="ARBA" id="ARBA00022755"/>
    </source>
</evidence>
<dbReference type="FunFam" id="3.40.50.720:FF:000006">
    <property type="entry name" value="Bifunctional protein FolD"/>
    <property type="match status" value="1"/>
</dbReference>
<evidence type="ECO:0000256" key="9">
    <source>
        <dbReference type="ARBA" id="ARBA00023102"/>
    </source>
</evidence>
<comment type="caution">
    <text evidence="12">Lacks conserved residue(s) required for the propagation of feature annotation.</text>
</comment>
<dbReference type="NCBIfam" id="NF008058">
    <property type="entry name" value="PRK10792.1"/>
    <property type="match status" value="1"/>
</dbReference>
<dbReference type="RefSeq" id="WP_131453435.1">
    <property type="nucleotide sequence ID" value="NZ_BMJK01000002.1"/>
</dbReference>
<evidence type="ECO:0000256" key="8">
    <source>
        <dbReference type="ARBA" id="ARBA00023002"/>
    </source>
</evidence>
<keyword evidence="9 12" id="KW-0368">Histidine biosynthesis</keyword>
<dbReference type="EMBL" id="WTYH01000001">
    <property type="protein sequence ID" value="MXO94185.1"/>
    <property type="molecule type" value="Genomic_DNA"/>
</dbReference>
<gene>
    <name evidence="12 15" type="primary">folD</name>
    <name evidence="15" type="ORF">GRI62_11320</name>
</gene>
<evidence type="ECO:0000256" key="4">
    <source>
        <dbReference type="ARBA" id="ARBA00022605"/>
    </source>
</evidence>
<feature type="binding site" evidence="12">
    <location>
        <position position="231"/>
    </location>
    <ligand>
        <name>NADP(+)</name>
        <dbReference type="ChEBI" id="CHEBI:58349"/>
    </ligand>
</feature>
<evidence type="ECO:0000259" key="14">
    <source>
        <dbReference type="Pfam" id="PF02882"/>
    </source>
</evidence>
<comment type="catalytic activity">
    <reaction evidence="12">
        <text>(6R)-5,10-methylene-5,6,7,8-tetrahydrofolate + NADP(+) = (6R)-5,10-methenyltetrahydrofolate + NADPH</text>
        <dbReference type="Rhea" id="RHEA:22812"/>
        <dbReference type="ChEBI" id="CHEBI:15636"/>
        <dbReference type="ChEBI" id="CHEBI:57455"/>
        <dbReference type="ChEBI" id="CHEBI:57783"/>
        <dbReference type="ChEBI" id="CHEBI:58349"/>
        <dbReference type="EC" id="1.5.1.5"/>
    </reaction>
</comment>
<evidence type="ECO:0000256" key="7">
    <source>
        <dbReference type="ARBA" id="ARBA00022857"/>
    </source>
</evidence>
<dbReference type="PRINTS" id="PR00085">
    <property type="entry name" value="THFDHDRGNASE"/>
</dbReference>
<evidence type="ECO:0000313" key="16">
    <source>
        <dbReference type="Proteomes" id="UP000460626"/>
    </source>
</evidence>
<keyword evidence="8 12" id="KW-0560">Oxidoreductase</keyword>
<dbReference type="Pfam" id="PF00763">
    <property type="entry name" value="THF_DHG_CYH"/>
    <property type="match status" value="1"/>
</dbReference>
<keyword evidence="3 12" id="KW-0554">One-carbon metabolism</keyword>
<dbReference type="EC" id="1.5.1.5" evidence="12"/>
<feature type="domain" description="Tetrahydrofolate dehydrogenase/cyclohydrolase catalytic" evidence="13">
    <location>
        <begin position="5"/>
        <end position="120"/>
    </location>
</feature>
<protein>
    <recommendedName>
        <fullName evidence="12">Bifunctional protein FolD</fullName>
    </recommendedName>
    <domain>
        <recommendedName>
            <fullName evidence="12">Methylenetetrahydrofolate dehydrogenase</fullName>
            <ecNumber evidence="12">1.5.1.5</ecNumber>
        </recommendedName>
    </domain>
    <domain>
        <recommendedName>
            <fullName evidence="12">Methenyltetrahydrofolate cyclohydrolase</fullName>
            <ecNumber evidence="12">3.5.4.9</ecNumber>
        </recommendedName>
    </domain>
</protein>